<keyword evidence="9 14" id="KW-0949">S-adenosyl-L-methionine</keyword>
<feature type="binding site" evidence="14">
    <location>
        <position position="310"/>
    </location>
    <ligand>
        <name>S-adenosyl-L-methionine</name>
        <dbReference type="ChEBI" id="CHEBI:59789"/>
    </ligand>
</feature>
<comment type="caution">
    <text evidence="16">The sequence shown here is derived from an EMBL/GenBank/DDBJ whole genome shotgun (WGS) entry which is preliminary data.</text>
</comment>
<keyword evidence="17" id="KW-1185">Reference proteome</keyword>
<evidence type="ECO:0000256" key="13">
    <source>
        <dbReference type="ARBA" id="ARBA00047283"/>
    </source>
</evidence>
<evidence type="ECO:0000259" key="15">
    <source>
        <dbReference type="PROSITE" id="PS51686"/>
    </source>
</evidence>
<dbReference type="Pfam" id="PF01189">
    <property type="entry name" value="Methyltr_RsmB-F"/>
    <property type="match status" value="1"/>
</dbReference>
<dbReference type="Pfam" id="PF01029">
    <property type="entry name" value="NusB"/>
    <property type="match status" value="1"/>
</dbReference>
<evidence type="ECO:0000256" key="9">
    <source>
        <dbReference type="ARBA" id="ARBA00022691"/>
    </source>
</evidence>
<feature type="binding site" evidence="14">
    <location>
        <position position="283"/>
    </location>
    <ligand>
        <name>S-adenosyl-L-methionine</name>
        <dbReference type="ChEBI" id="CHEBI:59789"/>
    </ligand>
</feature>
<feature type="binding site" evidence="14">
    <location>
        <position position="329"/>
    </location>
    <ligand>
        <name>S-adenosyl-L-methionine</name>
        <dbReference type="ChEBI" id="CHEBI:59789"/>
    </ligand>
</feature>
<dbReference type="InterPro" id="IPR035926">
    <property type="entry name" value="NusB-like_sf"/>
</dbReference>
<dbReference type="InterPro" id="IPR049560">
    <property type="entry name" value="MeTrfase_RsmB-F_NOP2_cat"/>
</dbReference>
<dbReference type="PROSITE" id="PS01153">
    <property type="entry name" value="NOL1_NOP2_SUN"/>
    <property type="match status" value="1"/>
</dbReference>
<dbReference type="PROSITE" id="PS51686">
    <property type="entry name" value="SAM_MT_RSMB_NOP"/>
    <property type="match status" value="1"/>
</dbReference>
<dbReference type="Pfam" id="PF22458">
    <property type="entry name" value="RsmF-B_ferredox"/>
    <property type="match status" value="1"/>
</dbReference>
<dbReference type="InterPro" id="IPR018314">
    <property type="entry name" value="RsmB/NOL1/NOP2-like_CS"/>
</dbReference>
<sequence>MSKHKKNVREAALDIIEAVEKNQSYSNLLLNETIKKHQFSGPDAALLTEISYGTIQRKMTLDYYLAPFLKKKVEHWVRLLLRISVYQMVFLDKIPDRAVIHEAVEIAKKRGHKGIAGLVNGVLRSVQREGIPSLEEIKDPAARLSIETSHPEWLIKRWISQYGFEHTQKMCEENLLAPVQTARVNGTRAHRDQVIKRLEDEGITAIPSPFLPTAIRAVEGNLARSKAYKEGLFTIQGESSMLVAYALELEPDLRVLDACAAPGGKTTHIAEILDNTGQVTALDLHPHKLKLIMDQVDRLHLENVEAKSMDSRSAGEVFEAESFDRVLVDAPCSGLGVLRRKPDIKYSKTKEDIYALKSVQMDILHETSKLVKKGGLLVFSTCTVDKEENVETAASFLEQHPEFEPNVLQMPEALTLKDDEFSLQIFPQDFGGDGFFIASFRKKGS</sequence>
<evidence type="ECO:0000256" key="11">
    <source>
        <dbReference type="ARBA" id="ARBA00030399"/>
    </source>
</evidence>
<evidence type="ECO:0000313" key="16">
    <source>
        <dbReference type="EMBL" id="GIN94641.1"/>
    </source>
</evidence>
<evidence type="ECO:0000256" key="12">
    <source>
        <dbReference type="ARBA" id="ARBA00031088"/>
    </source>
</evidence>
<keyword evidence="7 14" id="KW-0489">Methyltransferase</keyword>
<evidence type="ECO:0000256" key="4">
    <source>
        <dbReference type="ARBA" id="ARBA00012140"/>
    </source>
</evidence>
<dbReference type="PANTHER" id="PTHR22807">
    <property type="entry name" value="NOP2 YEAST -RELATED NOL1/NOP2/FMU SUN DOMAIN-CONTAINING"/>
    <property type="match status" value="1"/>
</dbReference>
<dbReference type="PRINTS" id="PR02008">
    <property type="entry name" value="RCMTFAMILY"/>
</dbReference>
<dbReference type="GO" id="GO:0032259">
    <property type="term" value="P:methylation"/>
    <property type="evidence" value="ECO:0007669"/>
    <property type="project" value="UniProtKB-KW"/>
</dbReference>
<dbReference type="InterPro" id="IPR029063">
    <property type="entry name" value="SAM-dependent_MTases_sf"/>
</dbReference>
<gene>
    <name evidence="16" type="ORF">J6TS1_05110</name>
</gene>
<accession>A0ABQ4KRI1</accession>
<evidence type="ECO:0000256" key="8">
    <source>
        <dbReference type="ARBA" id="ARBA00022679"/>
    </source>
</evidence>
<dbReference type="RefSeq" id="WP_212952764.1">
    <property type="nucleotide sequence ID" value="NZ_BORJ01000001.1"/>
</dbReference>
<dbReference type="PANTHER" id="PTHR22807:SF53">
    <property type="entry name" value="RIBOSOMAL RNA SMALL SUBUNIT METHYLTRANSFERASE B-RELATED"/>
    <property type="match status" value="1"/>
</dbReference>
<comment type="similarity">
    <text evidence="3 14">Belongs to the class I-like SAM-binding methyltransferase superfamily. RsmB/NOP family.</text>
</comment>
<keyword evidence="10 14" id="KW-0694">RNA-binding</keyword>
<name>A0ABQ4KRI1_SIMTE</name>
<comment type="function">
    <text evidence="1">Specifically methylates the cytosine at position 967 (m5C967) of 16S rRNA.</text>
</comment>
<evidence type="ECO:0000256" key="10">
    <source>
        <dbReference type="ARBA" id="ARBA00022884"/>
    </source>
</evidence>
<proteinExistence type="inferred from homology"/>
<evidence type="ECO:0000313" key="17">
    <source>
        <dbReference type="Proteomes" id="UP000680670"/>
    </source>
</evidence>
<feature type="binding site" evidence="14">
    <location>
        <begin position="259"/>
        <end position="265"/>
    </location>
    <ligand>
        <name>S-adenosyl-L-methionine</name>
        <dbReference type="ChEBI" id="CHEBI:59789"/>
    </ligand>
</feature>
<feature type="active site" description="Nucleophile" evidence="14">
    <location>
        <position position="382"/>
    </location>
</feature>
<keyword evidence="6" id="KW-0698">rRNA processing</keyword>
<evidence type="ECO:0000256" key="14">
    <source>
        <dbReference type="PROSITE-ProRule" id="PRU01023"/>
    </source>
</evidence>
<dbReference type="NCBIfam" id="NF011494">
    <property type="entry name" value="PRK14902.1"/>
    <property type="match status" value="1"/>
</dbReference>
<dbReference type="InterPro" id="IPR023267">
    <property type="entry name" value="RCMT"/>
</dbReference>
<dbReference type="EC" id="2.1.1.176" evidence="4"/>
<evidence type="ECO:0000256" key="1">
    <source>
        <dbReference type="ARBA" id="ARBA00002724"/>
    </source>
</evidence>
<dbReference type="Gene3D" id="3.30.70.1170">
    <property type="entry name" value="Sun protein, domain 3"/>
    <property type="match status" value="1"/>
</dbReference>
<evidence type="ECO:0000256" key="7">
    <source>
        <dbReference type="ARBA" id="ARBA00022603"/>
    </source>
</evidence>
<dbReference type="Gene3D" id="1.10.940.10">
    <property type="entry name" value="NusB-like"/>
    <property type="match status" value="1"/>
</dbReference>
<protein>
    <recommendedName>
        <fullName evidence="4">16S rRNA (cytosine(967)-C(5))-methyltransferase</fullName>
        <ecNumber evidence="4">2.1.1.176</ecNumber>
    </recommendedName>
    <alternativeName>
        <fullName evidence="11">16S rRNA m5C967 methyltransferase</fullName>
    </alternativeName>
    <alternativeName>
        <fullName evidence="12">rRNA (cytosine-C(5)-)-methyltransferase RsmB</fullName>
    </alternativeName>
</protein>
<dbReference type="NCBIfam" id="TIGR00563">
    <property type="entry name" value="rsmB"/>
    <property type="match status" value="1"/>
</dbReference>
<dbReference type="InterPro" id="IPR001678">
    <property type="entry name" value="MeTrfase_RsmB-F_NOP2_dom"/>
</dbReference>
<dbReference type="SUPFAM" id="SSF53335">
    <property type="entry name" value="S-adenosyl-L-methionine-dependent methyltransferases"/>
    <property type="match status" value="1"/>
</dbReference>
<dbReference type="InterPro" id="IPR006027">
    <property type="entry name" value="NusB_RsmB_TIM44"/>
</dbReference>
<evidence type="ECO:0000256" key="3">
    <source>
        <dbReference type="ARBA" id="ARBA00007494"/>
    </source>
</evidence>
<dbReference type="SUPFAM" id="SSF48013">
    <property type="entry name" value="NusB-like"/>
    <property type="match status" value="1"/>
</dbReference>
<keyword evidence="5" id="KW-0963">Cytoplasm</keyword>
<dbReference type="CDD" id="cd02440">
    <property type="entry name" value="AdoMet_MTases"/>
    <property type="match status" value="1"/>
</dbReference>
<evidence type="ECO:0000256" key="2">
    <source>
        <dbReference type="ARBA" id="ARBA00004496"/>
    </source>
</evidence>
<dbReference type="InterPro" id="IPR054728">
    <property type="entry name" value="RsmB-like_ferredoxin"/>
</dbReference>
<feature type="domain" description="SAM-dependent MTase RsmB/NOP-type" evidence="15">
    <location>
        <begin position="170"/>
        <end position="443"/>
    </location>
</feature>
<dbReference type="Proteomes" id="UP000680670">
    <property type="component" value="Unassembled WGS sequence"/>
</dbReference>
<dbReference type="GO" id="GO:0008168">
    <property type="term" value="F:methyltransferase activity"/>
    <property type="evidence" value="ECO:0007669"/>
    <property type="project" value="UniProtKB-KW"/>
</dbReference>
<evidence type="ECO:0000256" key="5">
    <source>
        <dbReference type="ARBA" id="ARBA00022490"/>
    </source>
</evidence>
<dbReference type="EMBL" id="BORJ01000001">
    <property type="protein sequence ID" value="GIN94641.1"/>
    <property type="molecule type" value="Genomic_DNA"/>
</dbReference>
<comment type="subcellular location">
    <subcellularLocation>
        <location evidence="2">Cytoplasm</location>
    </subcellularLocation>
</comment>
<comment type="catalytic activity">
    <reaction evidence="13">
        <text>cytidine(967) in 16S rRNA + S-adenosyl-L-methionine = 5-methylcytidine(967) in 16S rRNA + S-adenosyl-L-homocysteine + H(+)</text>
        <dbReference type="Rhea" id="RHEA:42748"/>
        <dbReference type="Rhea" id="RHEA-COMP:10219"/>
        <dbReference type="Rhea" id="RHEA-COMP:10220"/>
        <dbReference type="ChEBI" id="CHEBI:15378"/>
        <dbReference type="ChEBI" id="CHEBI:57856"/>
        <dbReference type="ChEBI" id="CHEBI:59789"/>
        <dbReference type="ChEBI" id="CHEBI:74483"/>
        <dbReference type="ChEBI" id="CHEBI:82748"/>
        <dbReference type="EC" id="2.1.1.176"/>
    </reaction>
</comment>
<organism evidence="16 17">
    <name type="scientific">Siminovitchia terrae</name>
    <name type="common">Bacillus terrae</name>
    <dbReference type="NCBI Taxonomy" id="1914933"/>
    <lineage>
        <taxon>Bacteria</taxon>
        <taxon>Bacillati</taxon>
        <taxon>Bacillota</taxon>
        <taxon>Bacilli</taxon>
        <taxon>Bacillales</taxon>
        <taxon>Bacillaceae</taxon>
        <taxon>Siminovitchia</taxon>
    </lineage>
</organism>
<keyword evidence="8 14" id="KW-0808">Transferase</keyword>
<evidence type="ECO:0000256" key="6">
    <source>
        <dbReference type="ARBA" id="ARBA00022552"/>
    </source>
</evidence>
<reference evidence="16 17" key="1">
    <citation type="submission" date="2021-03" db="EMBL/GenBank/DDBJ databases">
        <title>Antimicrobial resistance genes in bacteria isolated from Japanese honey, and their potential for conferring macrolide and lincosamide resistance in the American foulbrood pathogen Paenibacillus larvae.</title>
        <authorList>
            <person name="Okamoto M."/>
            <person name="Kumagai M."/>
            <person name="Kanamori H."/>
            <person name="Takamatsu D."/>
        </authorList>
    </citation>
    <scope>NUCLEOTIDE SEQUENCE [LARGE SCALE GENOMIC DNA]</scope>
    <source>
        <strain evidence="16 17">J6TS1</strain>
    </source>
</reference>
<dbReference type="Gene3D" id="3.40.50.150">
    <property type="entry name" value="Vaccinia Virus protein VP39"/>
    <property type="match status" value="1"/>
</dbReference>
<dbReference type="InterPro" id="IPR004573">
    <property type="entry name" value="rRNA_ssu_MeTfrase_B"/>
</dbReference>